<accession>A0AAV9LDN3</accession>
<evidence type="ECO:0000313" key="3">
    <source>
        <dbReference type="EMBL" id="KAK4723437.1"/>
    </source>
</evidence>
<protein>
    <submittedName>
        <fullName evidence="3">Uncharacterized protein</fullName>
    </submittedName>
</protein>
<dbReference type="EMBL" id="JAWPEI010000006">
    <property type="protein sequence ID" value="KAK4723437.1"/>
    <property type="molecule type" value="Genomic_DNA"/>
</dbReference>
<evidence type="ECO:0000256" key="1">
    <source>
        <dbReference type="SAM" id="Coils"/>
    </source>
</evidence>
<organism evidence="3 4">
    <name type="scientific">Solanum pinnatisectum</name>
    <name type="common">tansyleaf nightshade</name>
    <dbReference type="NCBI Taxonomy" id="50273"/>
    <lineage>
        <taxon>Eukaryota</taxon>
        <taxon>Viridiplantae</taxon>
        <taxon>Streptophyta</taxon>
        <taxon>Embryophyta</taxon>
        <taxon>Tracheophyta</taxon>
        <taxon>Spermatophyta</taxon>
        <taxon>Magnoliopsida</taxon>
        <taxon>eudicotyledons</taxon>
        <taxon>Gunneridae</taxon>
        <taxon>Pentapetalae</taxon>
        <taxon>asterids</taxon>
        <taxon>lamiids</taxon>
        <taxon>Solanales</taxon>
        <taxon>Solanaceae</taxon>
        <taxon>Solanoideae</taxon>
        <taxon>Solaneae</taxon>
        <taxon>Solanum</taxon>
    </lineage>
</organism>
<name>A0AAV9LDN3_9SOLN</name>
<keyword evidence="4" id="KW-1185">Reference proteome</keyword>
<comment type="caution">
    <text evidence="3">The sequence shown here is derived from an EMBL/GenBank/DDBJ whole genome shotgun (WGS) entry which is preliminary data.</text>
</comment>
<sequence>MGILDELRAAAGKLLNRKIQKKPSDAYAVEGLYGAAGITPAVSIIGRPVKYEGSQKTDEYVFYPDGREKIGRILSKLSKFALVSAVDESLKTVAGGSKITKEGLKDQSASRPSSRVDKQDVTAVMEEMQAKMEKLQDDMNNTKQQNEVSTKCISGLDSFEFSDDPIKSSTPSKSNRKKVFIRSRL</sequence>
<dbReference type="AlphaFoldDB" id="A0AAV9LDN3"/>
<gene>
    <name evidence="3" type="ORF">R3W88_026216</name>
</gene>
<evidence type="ECO:0000256" key="2">
    <source>
        <dbReference type="SAM" id="MobiDB-lite"/>
    </source>
</evidence>
<dbReference type="Proteomes" id="UP001311915">
    <property type="component" value="Unassembled WGS sequence"/>
</dbReference>
<reference evidence="3 4" key="1">
    <citation type="submission" date="2023-10" db="EMBL/GenBank/DDBJ databases">
        <title>Genome-Wide Identification Analysis in wild type Solanum Pinnatisectum Reveals Some Genes Defensing Phytophthora Infestans.</title>
        <authorList>
            <person name="Sun C."/>
        </authorList>
    </citation>
    <scope>NUCLEOTIDE SEQUENCE [LARGE SCALE GENOMIC DNA]</scope>
    <source>
        <strain evidence="3">LQN</strain>
        <tissue evidence="3">Leaf</tissue>
    </source>
</reference>
<evidence type="ECO:0000313" key="4">
    <source>
        <dbReference type="Proteomes" id="UP001311915"/>
    </source>
</evidence>
<feature type="region of interest" description="Disordered" evidence="2">
    <location>
        <begin position="161"/>
        <end position="185"/>
    </location>
</feature>
<feature type="coiled-coil region" evidence="1">
    <location>
        <begin position="118"/>
        <end position="145"/>
    </location>
</feature>
<proteinExistence type="predicted"/>
<keyword evidence="1" id="KW-0175">Coiled coil</keyword>
<feature type="compositionally biased region" description="Basic residues" evidence="2">
    <location>
        <begin position="174"/>
        <end position="185"/>
    </location>
</feature>